<evidence type="ECO:0000256" key="1">
    <source>
        <dbReference type="ARBA" id="ARBA00004370"/>
    </source>
</evidence>
<evidence type="ECO:0000313" key="9">
    <source>
        <dbReference type="Proteomes" id="UP001321475"/>
    </source>
</evidence>
<feature type="transmembrane region" description="Helical" evidence="6">
    <location>
        <begin position="214"/>
        <end position="233"/>
    </location>
</feature>
<keyword evidence="4 6" id="KW-1133">Transmembrane helix</keyword>
<organism evidence="8 9">
    <name type="scientific">Paraoerskovia sediminicola</name>
    <dbReference type="NCBI Taxonomy" id="1138587"/>
    <lineage>
        <taxon>Bacteria</taxon>
        <taxon>Bacillati</taxon>
        <taxon>Actinomycetota</taxon>
        <taxon>Actinomycetes</taxon>
        <taxon>Micrococcales</taxon>
        <taxon>Cellulomonadaceae</taxon>
        <taxon>Paraoerskovia</taxon>
    </lineage>
</organism>
<protein>
    <recommendedName>
        <fullName evidence="6">SURF1-like protein</fullName>
    </recommendedName>
</protein>
<dbReference type="PANTHER" id="PTHR23427:SF2">
    <property type="entry name" value="SURFEIT LOCUS PROTEIN 1"/>
    <property type="match status" value="1"/>
</dbReference>
<keyword evidence="9" id="KW-1185">Reference proteome</keyword>
<name>A0ABM8G6P3_9CELL</name>
<proteinExistence type="inferred from homology"/>
<dbReference type="CDD" id="cd06662">
    <property type="entry name" value="SURF1"/>
    <property type="match status" value="1"/>
</dbReference>
<keyword evidence="3 6" id="KW-0812">Transmembrane</keyword>
<gene>
    <name evidence="8" type="ORF">GCM10025865_30440</name>
</gene>
<evidence type="ECO:0000256" key="5">
    <source>
        <dbReference type="ARBA" id="ARBA00023136"/>
    </source>
</evidence>
<reference evidence="9" key="1">
    <citation type="journal article" date="2019" name="Int. J. Syst. Evol. Microbiol.">
        <title>The Global Catalogue of Microorganisms (GCM) 10K type strain sequencing project: providing services to taxonomists for standard genome sequencing and annotation.</title>
        <authorList>
            <consortium name="The Broad Institute Genomics Platform"/>
            <consortium name="The Broad Institute Genome Sequencing Center for Infectious Disease"/>
            <person name="Wu L."/>
            <person name="Ma J."/>
        </authorList>
    </citation>
    <scope>NUCLEOTIDE SEQUENCE [LARGE SCALE GENOMIC DNA]</scope>
    <source>
        <strain evidence="9">NBRC 108565</strain>
    </source>
</reference>
<evidence type="ECO:0000256" key="4">
    <source>
        <dbReference type="ARBA" id="ARBA00022989"/>
    </source>
</evidence>
<keyword evidence="6" id="KW-1003">Cell membrane</keyword>
<accession>A0ABM8G6P3</accession>
<dbReference type="PANTHER" id="PTHR23427">
    <property type="entry name" value="SURFEIT LOCUS PROTEIN"/>
    <property type="match status" value="1"/>
</dbReference>
<dbReference type="InterPro" id="IPR002994">
    <property type="entry name" value="Surf1/Shy1"/>
</dbReference>
<comment type="caution">
    <text evidence="6">Lacks conserved residue(s) required for the propagation of feature annotation.</text>
</comment>
<evidence type="ECO:0000256" key="2">
    <source>
        <dbReference type="ARBA" id="ARBA00007165"/>
    </source>
</evidence>
<evidence type="ECO:0000256" key="7">
    <source>
        <dbReference type="SAM" id="MobiDB-lite"/>
    </source>
</evidence>
<dbReference type="Pfam" id="PF02104">
    <property type="entry name" value="SURF1"/>
    <property type="match status" value="1"/>
</dbReference>
<dbReference type="Proteomes" id="UP001321475">
    <property type="component" value="Chromosome"/>
</dbReference>
<comment type="similarity">
    <text evidence="2 6">Belongs to the SURF1 family.</text>
</comment>
<feature type="region of interest" description="Disordered" evidence="7">
    <location>
        <begin position="245"/>
        <end position="285"/>
    </location>
</feature>
<evidence type="ECO:0000256" key="3">
    <source>
        <dbReference type="ARBA" id="ARBA00022692"/>
    </source>
</evidence>
<dbReference type="EMBL" id="AP027729">
    <property type="protein sequence ID" value="BDZ43745.1"/>
    <property type="molecule type" value="Genomic_DNA"/>
</dbReference>
<dbReference type="InterPro" id="IPR045214">
    <property type="entry name" value="Surf1/Surf4"/>
</dbReference>
<comment type="subcellular location">
    <subcellularLocation>
        <location evidence="6">Cell membrane</location>
        <topology evidence="6">Multi-pass membrane protein</topology>
    </subcellularLocation>
    <subcellularLocation>
        <location evidence="1">Membrane</location>
    </subcellularLocation>
</comment>
<dbReference type="PROSITE" id="PS50895">
    <property type="entry name" value="SURF1"/>
    <property type="match status" value="1"/>
</dbReference>
<sequence length="285" mass="30341">MLAVGVILLAAVCLAAARWQWHRYESRNAAIAVVESNYDAAPVPADDLWPAPGEPFDESDEWRSVTMVGTYDPERTVLLRNRPVGGTPGFHVLVPFEVTEGTSAGDVVVVDRGFVSWGEDASTPAEIAAPPPGTVAATVRMRPDEPASTRDAAPGQVQAISTDQVLAAAPGGGDWAEGRTTSAYGSLVSEDPAPDTELVGLPAPSTDPGSHLSYTFQWIIFALGAVGGFIILVRRERGPKVVAGDLLDDPDGRAARRRRRAERPTEEDIEDALVEAQHGRSGQDR</sequence>
<evidence type="ECO:0000256" key="6">
    <source>
        <dbReference type="RuleBase" id="RU363076"/>
    </source>
</evidence>
<keyword evidence="5 6" id="KW-0472">Membrane</keyword>
<evidence type="ECO:0000313" key="8">
    <source>
        <dbReference type="EMBL" id="BDZ43745.1"/>
    </source>
</evidence>